<evidence type="ECO:0000259" key="10">
    <source>
        <dbReference type="PROSITE" id="PS50112"/>
    </source>
</evidence>
<feature type="domain" description="PAC" evidence="11">
    <location>
        <begin position="368"/>
        <end position="422"/>
    </location>
</feature>
<dbReference type="SMART" id="SM00086">
    <property type="entry name" value="PAC"/>
    <property type="match status" value="2"/>
</dbReference>
<evidence type="ECO:0000256" key="7">
    <source>
        <dbReference type="SAM" id="MobiDB-lite"/>
    </source>
</evidence>
<proteinExistence type="predicted"/>
<reference evidence="13" key="1">
    <citation type="journal article" date="2019" name="Int. J. Syst. Evol. Microbiol.">
        <title>The Global Catalogue of Microorganisms (GCM) 10K type strain sequencing project: providing services to taxonomists for standard genome sequencing and annotation.</title>
        <authorList>
            <consortium name="The Broad Institute Genomics Platform"/>
            <consortium name="The Broad Institute Genome Sequencing Center for Infectious Disease"/>
            <person name="Wu L."/>
            <person name="Ma J."/>
        </authorList>
    </citation>
    <scope>NUCLEOTIDE SEQUENCE [LARGE SCALE GENOMIC DNA]</scope>
    <source>
        <strain evidence="13">CECT 7806</strain>
    </source>
</reference>
<sequence>MPTLSGFEPQHPQRLAALRAYAILDTPPEREFDEIAEMAAQACGTPMAHINFIDADRQWIKAAFGHPPRQMPLDFGFCTEAMREDGVLVLPDLAAVPESAANPLVTGEPHLRFYAGVPLVTPDGWAIGTLCVLDREPRTLSDQQIFILKALARTVMTQLDSRCAEAALRRNEERYRSLFAFIDAGFCLVEMTFADGDRAVDYRFLEVNPAFERQTGLRDVIGRSMRDLVPGHEQHWFDLYGRVALTGEPIRFEQAAEALGRWYDVHAYRVDGPARNRVAVLFNDITERRRNELTLQAREAELRLVADAMPVLIAFIDRSLVYQFANAAYETWTGQSAADVVGRTVQELLGPEAFEARRPAIEQALAGHEVRHEWVWTFPDREVRTADTRYLPRRDAAGRVDGFYVFAHDVSERKRIEALLQTRAERLEAQVAAQTRDRDRVWTLSPVLKLVSDRDGRVHSVNPSWSRALGWSEAETLGRPALDFVAPTEREAAHAALRPLCADRRVEDVELSCRTQAGDRRRVLWTVVPEDGLFYGFGRDITEQRQAEEALRQSQKLEAIGQLTGGVAHDFNNLLTIIRSSVEFLRRPDLAEERRRRYLDAVSDTVDRAAKLTGQLLAFARRQALKPQVFDIGARLRSIADMLDSVTGARIRVAIELPDAPRFVRADESQFETALINMAVNARDAMDGEGGLTLRLEGDRPMPPIRGHAGARGPFVAVRVVDTGAGIPAADLGRIFEPFFTTKEIGKGTGLGLSQVIGFAKQSGGDIDVASAVGGGTTFTLYLPQVEASAASVDDGRDDRRDAEPQRSLCILVVEDNLGVGRFCTQILEDLGHAPIWAKSAEEALAELARTPDRFDVIFSDVVMPGMGGFALARQLQGSRPDLPVVLTSGYSHVLATDDTHGFALVRKPYSAQQLAQVLYEAAKRRGRPGAGASRPAAGEPAADARARD</sequence>
<dbReference type="NCBIfam" id="TIGR00229">
    <property type="entry name" value="sensory_box"/>
    <property type="match status" value="3"/>
</dbReference>
<dbReference type="InterPro" id="IPR001789">
    <property type="entry name" value="Sig_transdc_resp-reg_receiver"/>
</dbReference>
<dbReference type="Gene3D" id="3.30.565.10">
    <property type="entry name" value="Histidine kinase-like ATPase, C-terminal domain"/>
    <property type="match status" value="1"/>
</dbReference>
<feature type="region of interest" description="Disordered" evidence="7">
    <location>
        <begin position="926"/>
        <end position="949"/>
    </location>
</feature>
<dbReference type="Pfam" id="PF02518">
    <property type="entry name" value="HATPase_c"/>
    <property type="match status" value="1"/>
</dbReference>
<evidence type="ECO:0000256" key="5">
    <source>
        <dbReference type="ARBA" id="ARBA00022777"/>
    </source>
</evidence>
<evidence type="ECO:0000313" key="13">
    <source>
        <dbReference type="Proteomes" id="UP001244297"/>
    </source>
</evidence>
<organism evidence="12 13">
    <name type="scientific">Methylobacterium longum</name>
    <dbReference type="NCBI Taxonomy" id="767694"/>
    <lineage>
        <taxon>Bacteria</taxon>
        <taxon>Pseudomonadati</taxon>
        <taxon>Pseudomonadota</taxon>
        <taxon>Alphaproteobacteria</taxon>
        <taxon>Hyphomicrobiales</taxon>
        <taxon>Methylobacteriaceae</taxon>
        <taxon>Methylobacterium</taxon>
    </lineage>
</organism>
<dbReference type="InterPro" id="IPR011006">
    <property type="entry name" value="CheY-like_superfamily"/>
</dbReference>
<dbReference type="Proteomes" id="UP001244297">
    <property type="component" value="Unassembled WGS sequence"/>
</dbReference>
<dbReference type="Gene3D" id="3.30.450.40">
    <property type="match status" value="1"/>
</dbReference>
<dbReference type="SMART" id="SM00065">
    <property type="entry name" value="GAF"/>
    <property type="match status" value="1"/>
</dbReference>
<dbReference type="Pfam" id="PF08448">
    <property type="entry name" value="PAS_4"/>
    <property type="match status" value="3"/>
</dbReference>
<feature type="domain" description="PAS" evidence="10">
    <location>
        <begin position="298"/>
        <end position="368"/>
    </location>
</feature>
<dbReference type="SUPFAM" id="SSF55781">
    <property type="entry name" value="GAF domain-like"/>
    <property type="match status" value="1"/>
</dbReference>
<keyword evidence="3 6" id="KW-0597">Phosphoprotein</keyword>
<keyword evidence="4" id="KW-0808">Transferase</keyword>
<dbReference type="PANTHER" id="PTHR43065">
    <property type="entry name" value="SENSOR HISTIDINE KINASE"/>
    <property type="match status" value="1"/>
</dbReference>
<dbReference type="SUPFAM" id="SSF47384">
    <property type="entry name" value="Homodimeric domain of signal transducing histidine kinase"/>
    <property type="match status" value="1"/>
</dbReference>
<feature type="domain" description="Histidine kinase" evidence="8">
    <location>
        <begin position="566"/>
        <end position="787"/>
    </location>
</feature>
<evidence type="ECO:0000256" key="3">
    <source>
        <dbReference type="ARBA" id="ARBA00022553"/>
    </source>
</evidence>
<dbReference type="PROSITE" id="PS50112">
    <property type="entry name" value="PAS"/>
    <property type="match status" value="2"/>
</dbReference>
<dbReference type="Pfam" id="PF00512">
    <property type="entry name" value="HisKA"/>
    <property type="match status" value="1"/>
</dbReference>
<feature type="modified residue" description="4-aspartylphosphate" evidence="6">
    <location>
        <position position="861"/>
    </location>
</feature>
<dbReference type="InterPro" id="IPR000700">
    <property type="entry name" value="PAS-assoc_C"/>
</dbReference>
<feature type="domain" description="PAS" evidence="10">
    <location>
        <begin position="450"/>
        <end position="504"/>
    </location>
</feature>
<evidence type="ECO:0000256" key="4">
    <source>
        <dbReference type="ARBA" id="ARBA00022679"/>
    </source>
</evidence>
<evidence type="ECO:0000259" key="9">
    <source>
        <dbReference type="PROSITE" id="PS50110"/>
    </source>
</evidence>
<feature type="domain" description="Response regulatory" evidence="9">
    <location>
        <begin position="810"/>
        <end position="923"/>
    </location>
</feature>
<dbReference type="InterPro" id="IPR004358">
    <property type="entry name" value="Sig_transdc_His_kin-like_C"/>
</dbReference>
<dbReference type="InterPro" id="IPR035965">
    <property type="entry name" value="PAS-like_dom_sf"/>
</dbReference>
<dbReference type="InterPro" id="IPR005467">
    <property type="entry name" value="His_kinase_dom"/>
</dbReference>
<dbReference type="SUPFAM" id="SSF55874">
    <property type="entry name" value="ATPase domain of HSP90 chaperone/DNA topoisomerase II/histidine kinase"/>
    <property type="match status" value="1"/>
</dbReference>
<dbReference type="InterPro" id="IPR003018">
    <property type="entry name" value="GAF"/>
</dbReference>
<evidence type="ECO:0000256" key="1">
    <source>
        <dbReference type="ARBA" id="ARBA00000085"/>
    </source>
</evidence>
<dbReference type="Gene3D" id="3.40.50.2300">
    <property type="match status" value="1"/>
</dbReference>
<dbReference type="SUPFAM" id="SSF55785">
    <property type="entry name" value="PYP-like sensor domain (PAS domain)"/>
    <property type="match status" value="3"/>
</dbReference>
<dbReference type="InterPro" id="IPR000014">
    <property type="entry name" value="PAS"/>
</dbReference>
<dbReference type="InterPro" id="IPR003594">
    <property type="entry name" value="HATPase_dom"/>
</dbReference>
<keyword evidence="13" id="KW-1185">Reference proteome</keyword>
<dbReference type="RefSeq" id="WP_238292100.1">
    <property type="nucleotide sequence ID" value="NZ_BPQS01000050.1"/>
</dbReference>
<keyword evidence="5" id="KW-0418">Kinase</keyword>
<dbReference type="PRINTS" id="PR00344">
    <property type="entry name" value="BCTRLSENSOR"/>
</dbReference>
<evidence type="ECO:0000256" key="6">
    <source>
        <dbReference type="PROSITE-ProRule" id="PRU00169"/>
    </source>
</evidence>
<dbReference type="PROSITE" id="PS50110">
    <property type="entry name" value="RESPONSE_REGULATORY"/>
    <property type="match status" value="1"/>
</dbReference>
<dbReference type="SMART" id="SM00448">
    <property type="entry name" value="REC"/>
    <property type="match status" value="1"/>
</dbReference>
<evidence type="ECO:0000259" key="8">
    <source>
        <dbReference type="PROSITE" id="PS50109"/>
    </source>
</evidence>
<dbReference type="SMART" id="SM00388">
    <property type="entry name" value="HisKA"/>
    <property type="match status" value="1"/>
</dbReference>
<dbReference type="InterPro" id="IPR036097">
    <property type="entry name" value="HisK_dim/P_sf"/>
</dbReference>
<dbReference type="InterPro" id="IPR003661">
    <property type="entry name" value="HisK_dim/P_dom"/>
</dbReference>
<dbReference type="CDD" id="cd00130">
    <property type="entry name" value="PAS"/>
    <property type="match status" value="2"/>
</dbReference>
<dbReference type="Gene3D" id="1.10.287.130">
    <property type="match status" value="1"/>
</dbReference>
<dbReference type="InterPro" id="IPR036890">
    <property type="entry name" value="HATPase_C_sf"/>
</dbReference>
<dbReference type="Pfam" id="PF00072">
    <property type="entry name" value="Response_reg"/>
    <property type="match status" value="1"/>
</dbReference>
<evidence type="ECO:0000313" key="12">
    <source>
        <dbReference type="EMBL" id="MDN3573858.1"/>
    </source>
</evidence>
<evidence type="ECO:0000256" key="2">
    <source>
        <dbReference type="ARBA" id="ARBA00012438"/>
    </source>
</evidence>
<dbReference type="PROSITE" id="PS50113">
    <property type="entry name" value="PAC"/>
    <property type="match status" value="1"/>
</dbReference>
<dbReference type="SUPFAM" id="SSF52172">
    <property type="entry name" value="CheY-like"/>
    <property type="match status" value="1"/>
</dbReference>
<name>A0ABT8AVI4_9HYPH</name>
<evidence type="ECO:0000259" key="11">
    <source>
        <dbReference type="PROSITE" id="PS50113"/>
    </source>
</evidence>
<dbReference type="PROSITE" id="PS50109">
    <property type="entry name" value="HIS_KIN"/>
    <property type="match status" value="1"/>
</dbReference>
<dbReference type="CDD" id="cd00082">
    <property type="entry name" value="HisKA"/>
    <property type="match status" value="1"/>
</dbReference>
<dbReference type="EC" id="2.7.13.3" evidence="2"/>
<dbReference type="InterPro" id="IPR013656">
    <property type="entry name" value="PAS_4"/>
</dbReference>
<protein>
    <recommendedName>
        <fullName evidence="2">histidine kinase</fullName>
        <ecNumber evidence="2">2.7.13.3</ecNumber>
    </recommendedName>
</protein>
<dbReference type="SMART" id="SM00091">
    <property type="entry name" value="PAS"/>
    <property type="match status" value="3"/>
</dbReference>
<dbReference type="InterPro" id="IPR001610">
    <property type="entry name" value="PAC"/>
</dbReference>
<gene>
    <name evidence="12" type="ORF">QWZ18_25000</name>
</gene>
<dbReference type="PANTHER" id="PTHR43065:SF49">
    <property type="entry name" value="HISTIDINE KINASE"/>
    <property type="match status" value="1"/>
</dbReference>
<feature type="compositionally biased region" description="Low complexity" evidence="7">
    <location>
        <begin position="931"/>
        <end position="942"/>
    </location>
</feature>
<dbReference type="Gene3D" id="3.30.450.20">
    <property type="entry name" value="PAS domain"/>
    <property type="match status" value="3"/>
</dbReference>
<comment type="catalytic activity">
    <reaction evidence="1">
        <text>ATP + protein L-histidine = ADP + protein N-phospho-L-histidine.</text>
        <dbReference type="EC" id="2.7.13.3"/>
    </reaction>
</comment>
<dbReference type="EMBL" id="JAUFPT010000086">
    <property type="protein sequence ID" value="MDN3573858.1"/>
    <property type="molecule type" value="Genomic_DNA"/>
</dbReference>
<comment type="caution">
    <text evidence="12">The sequence shown here is derived from an EMBL/GenBank/DDBJ whole genome shotgun (WGS) entry which is preliminary data.</text>
</comment>
<dbReference type="InterPro" id="IPR029016">
    <property type="entry name" value="GAF-like_dom_sf"/>
</dbReference>
<accession>A0ABT8AVI4</accession>
<dbReference type="SMART" id="SM00387">
    <property type="entry name" value="HATPase_c"/>
    <property type="match status" value="1"/>
</dbReference>
<dbReference type="Pfam" id="PF01590">
    <property type="entry name" value="GAF"/>
    <property type="match status" value="1"/>
</dbReference>